<gene>
    <name evidence="3" type="ORF">ACFOUO_15680</name>
</gene>
<dbReference type="InterPro" id="IPR001714">
    <property type="entry name" value="Pept_M24_MAP"/>
</dbReference>
<dbReference type="PRINTS" id="PR00599">
    <property type="entry name" value="MAPEPTIDASE"/>
</dbReference>
<dbReference type="Gene3D" id="3.40.350.10">
    <property type="entry name" value="Creatinase/prolidase N-terminal domain"/>
    <property type="match status" value="1"/>
</dbReference>
<dbReference type="EMBL" id="JBHSAP010000018">
    <property type="protein sequence ID" value="MFC4078240.1"/>
    <property type="molecule type" value="Genomic_DNA"/>
</dbReference>
<dbReference type="PANTHER" id="PTHR46112:SF3">
    <property type="entry name" value="AMINOPEPTIDASE YPDF"/>
    <property type="match status" value="1"/>
</dbReference>
<feature type="domain" description="Peptidase M24" evidence="1">
    <location>
        <begin position="137"/>
        <end position="339"/>
    </location>
</feature>
<dbReference type="InterPro" id="IPR000587">
    <property type="entry name" value="Creatinase_N"/>
</dbReference>
<dbReference type="SUPFAM" id="SSF55920">
    <property type="entry name" value="Creatinase/aminopeptidase"/>
    <property type="match status" value="1"/>
</dbReference>
<dbReference type="PANTHER" id="PTHR46112">
    <property type="entry name" value="AMINOPEPTIDASE"/>
    <property type="match status" value="1"/>
</dbReference>
<dbReference type="InterPro" id="IPR050659">
    <property type="entry name" value="Peptidase_M24B"/>
</dbReference>
<dbReference type="InterPro" id="IPR000994">
    <property type="entry name" value="Pept_M24"/>
</dbReference>
<reference evidence="4" key="1">
    <citation type="journal article" date="2019" name="Int. J. Syst. Evol. Microbiol.">
        <title>The Global Catalogue of Microorganisms (GCM) 10K type strain sequencing project: providing services to taxonomists for standard genome sequencing and annotation.</title>
        <authorList>
            <consortium name="The Broad Institute Genomics Platform"/>
            <consortium name="The Broad Institute Genome Sequencing Center for Infectious Disease"/>
            <person name="Wu L."/>
            <person name="Ma J."/>
        </authorList>
    </citation>
    <scope>NUCLEOTIDE SEQUENCE [LARGE SCALE GENOMIC DNA]</scope>
    <source>
        <strain evidence="4">IBRC-M 10813</strain>
    </source>
</reference>
<evidence type="ECO:0000313" key="4">
    <source>
        <dbReference type="Proteomes" id="UP001595843"/>
    </source>
</evidence>
<proteinExistence type="predicted"/>
<accession>A0ABV8JIR5</accession>
<protein>
    <submittedName>
        <fullName evidence="3">M24 family metallopeptidase</fullName>
    </submittedName>
</protein>
<organism evidence="3 4">
    <name type="scientific">Salinithrix halophila</name>
    <dbReference type="NCBI Taxonomy" id="1485204"/>
    <lineage>
        <taxon>Bacteria</taxon>
        <taxon>Bacillati</taxon>
        <taxon>Bacillota</taxon>
        <taxon>Bacilli</taxon>
        <taxon>Bacillales</taxon>
        <taxon>Thermoactinomycetaceae</taxon>
        <taxon>Salinithrix</taxon>
    </lineage>
</organism>
<dbReference type="InterPro" id="IPR029149">
    <property type="entry name" value="Creatin/AminoP/Spt16_N"/>
</dbReference>
<dbReference type="Pfam" id="PF01321">
    <property type="entry name" value="Creatinase_N"/>
    <property type="match status" value="1"/>
</dbReference>
<dbReference type="InterPro" id="IPR036005">
    <property type="entry name" value="Creatinase/aminopeptidase-like"/>
</dbReference>
<comment type="caution">
    <text evidence="3">The sequence shown here is derived from an EMBL/GenBank/DDBJ whole genome shotgun (WGS) entry which is preliminary data.</text>
</comment>
<dbReference type="Proteomes" id="UP001595843">
    <property type="component" value="Unassembled WGS sequence"/>
</dbReference>
<dbReference type="CDD" id="cd01092">
    <property type="entry name" value="APP-like"/>
    <property type="match status" value="1"/>
</dbReference>
<feature type="domain" description="Creatinase N-terminal" evidence="2">
    <location>
        <begin position="4"/>
        <end position="129"/>
    </location>
</feature>
<sequence>MEKRLSRLRKRMTEENLEALLISNPINRRYLTGFTGSAGWVLITGDQQYLISDFRYDLQVKEQAPGFTFVRHAGNPFKDVKELMGKAGVKEVAFEQDDLTFRQFKKLEEALDGIRPVAKSGIVEKLREIKEEEELVLMREAAAIADRAFEAVLKEIRPGRTEKEIDLKLEFLMREMGATSSSFATIVASGPRSALPHGVASDRVLEKGDLVTLDFGALYKGYCSDMTRTVALGKLEPKQKEIYDIVLTAQKKAVDALRPGITGKEGDAAARDVIEEQGYGEYFGHTTGHGLGMEVHELPSLSHRSDTPLEPGMVVTVEPGIYLPETGGVRIEDDVLVTKEGHEVFTSSPKELIIID</sequence>
<evidence type="ECO:0000259" key="2">
    <source>
        <dbReference type="Pfam" id="PF01321"/>
    </source>
</evidence>
<evidence type="ECO:0000313" key="3">
    <source>
        <dbReference type="EMBL" id="MFC4078240.1"/>
    </source>
</evidence>
<keyword evidence="4" id="KW-1185">Reference proteome</keyword>
<dbReference type="SUPFAM" id="SSF53092">
    <property type="entry name" value="Creatinase/prolidase N-terminal domain"/>
    <property type="match status" value="1"/>
</dbReference>
<evidence type="ECO:0000259" key="1">
    <source>
        <dbReference type="Pfam" id="PF00557"/>
    </source>
</evidence>
<name>A0ABV8JIR5_9BACL</name>
<dbReference type="Gene3D" id="3.90.230.10">
    <property type="entry name" value="Creatinase/methionine aminopeptidase superfamily"/>
    <property type="match status" value="1"/>
</dbReference>
<dbReference type="Pfam" id="PF00557">
    <property type="entry name" value="Peptidase_M24"/>
    <property type="match status" value="1"/>
</dbReference>
<dbReference type="RefSeq" id="WP_380706058.1">
    <property type="nucleotide sequence ID" value="NZ_JBHSAP010000018.1"/>
</dbReference>